<dbReference type="AlphaFoldDB" id="A0A875SFD0"/>
<dbReference type="GO" id="GO:0000981">
    <property type="term" value="F:DNA-binding transcription factor activity, RNA polymerase II-specific"/>
    <property type="evidence" value="ECO:0007669"/>
    <property type="project" value="TreeGrafter"/>
</dbReference>
<organism evidence="3 4">
    <name type="scientific">Eeniella nana</name>
    <name type="common">Yeast</name>
    <name type="synonym">Brettanomyces nanus</name>
    <dbReference type="NCBI Taxonomy" id="13502"/>
    <lineage>
        <taxon>Eukaryota</taxon>
        <taxon>Fungi</taxon>
        <taxon>Dikarya</taxon>
        <taxon>Ascomycota</taxon>
        <taxon>Saccharomycotina</taxon>
        <taxon>Pichiomycetes</taxon>
        <taxon>Pichiales</taxon>
        <taxon>Pichiaceae</taxon>
        <taxon>Brettanomyces</taxon>
    </lineage>
</organism>
<keyword evidence="4" id="KW-1185">Reference proteome</keyword>
<reference evidence="3" key="1">
    <citation type="submission" date="2020-10" db="EMBL/GenBank/DDBJ databases">
        <authorList>
            <person name="Roach M.J.R."/>
        </authorList>
    </citation>
    <scope>NUCLEOTIDE SEQUENCE</scope>
    <source>
        <strain evidence="3">CBS 1945</strain>
    </source>
</reference>
<dbReference type="GO" id="GO:0005634">
    <property type="term" value="C:nucleus"/>
    <property type="evidence" value="ECO:0007669"/>
    <property type="project" value="TreeGrafter"/>
</dbReference>
<dbReference type="OrthoDB" id="2307332at2759"/>
<evidence type="ECO:0000313" key="3">
    <source>
        <dbReference type="EMBL" id="QPG77304.1"/>
    </source>
</evidence>
<accession>A0A875SFD0</accession>
<gene>
    <name evidence="3" type="ORF">FOA43_004712</name>
</gene>
<dbReference type="RefSeq" id="XP_038780869.1">
    <property type="nucleotide sequence ID" value="XM_038924941.1"/>
</dbReference>
<protein>
    <submittedName>
        <fullName evidence="3">Uncharacterized protein</fullName>
    </submittedName>
</protein>
<dbReference type="GO" id="GO:0000978">
    <property type="term" value="F:RNA polymerase II cis-regulatory region sequence-specific DNA binding"/>
    <property type="evidence" value="ECO:0007669"/>
    <property type="project" value="TreeGrafter"/>
</dbReference>
<dbReference type="Gene3D" id="1.10.30.10">
    <property type="entry name" value="High mobility group box domain"/>
    <property type="match status" value="1"/>
</dbReference>
<proteinExistence type="predicted"/>
<dbReference type="PANTHER" id="PTHR45789">
    <property type="entry name" value="FI18025P1"/>
    <property type="match status" value="1"/>
</dbReference>
<dbReference type="GeneID" id="62198112"/>
<keyword evidence="1" id="KW-0238">DNA-binding</keyword>
<evidence type="ECO:0000256" key="2">
    <source>
        <dbReference type="ARBA" id="ARBA00023242"/>
    </source>
</evidence>
<keyword evidence="2" id="KW-0539">Nucleus</keyword>
<evidence type="ECO:0000313" key="4">
    <source>
        <dbReference type="Proteomes" id="UP000662931"/>
    </source>
</evidence>
<dbReference type="KEGG" id="bnn:FOA43_004712"/>
<sequence length="593" mass="66791">MRSDLEADNGTSVSSKTPRTIRSFNTDIYAASTPTAHSSHFSVFPEADIVSLKPNRKFSPVYFQRNSSNSHSNLISDISKVTSTQSTNSQNSINHQWNHDTLSLSMGIPWDGLGHRHCVSSGELPSSQSIASSDLVLEIDSLYDLGIKSCNTSDANDITSTVGVSGTSGTSATAISGIKQPLEKVVLSSPSILKRSSSDSQIFEKRFELPESSLKLQPVRLPINGAGQKQPERAYSSITDASVVGDSDYDTAESNRPIISKNSFKFVKVATRSNKRVRSDCNVDSSYELSTEKFTKTGIEGLIEDYSSKFPKYKARIVLPKLNAERSSEILKIAEGKKMQLSDVKQILALLKLRNFDIKLRLIARIVGNSRLLKDIEFVEHEKDTGLIISERPDGDLNLTIKTYAGADDSKQMFEKSIVSCFRNVKEFQIYFRKPNEPTTYKSKNNLLNARSSKRRKLEDCTIPAKCVKRPLNSFMLYRSMMVKAIILISFMDSISSYIFSKTGMSYTEYDSMRELDFLNKLSKKADDKLLLDLKSHFKIKKFNHHMLIQIVSILWKTEDASVKNEFYEAAKMEKSIHTLCYPEYKYRPNRKT</sequence>
<dbReference type="InterPro" id="IPR036910">
    <property type="entry name" value="HMG_box_dom_sf"/>
</dbReference>
<dbReference type="EMBL" id="CP064815">
    <property type="protein sequence ID" value="QPG77304.1"/>
    <property type="molecule type" value="Genomic_DNA"/>
</dbReference>
<evidence type="ECO:0000256" key="1">
    <source>
        <dbReference type="ARBA" id="ARBA00023125"/>
    </source>
</evidence>
<name>A0A875SFD0_EENNA</name>
<dbReference type="PANTHER" id="PTHR45789:SF2">
    <property type="entry name" value="FI18025P1"/>
    <property type="match status" value="1"/>
</dbReference>
<dbReference type="SUPFAM" id="SSF47095">
    <property type="entry name" value="HMG-box"/>
    <property type="match status" value="1"/>
</dbReference>
<dbReference type="InterPro" id="IPR051356">
    <property type="entry name" value="SOX/SOX-like_TF"/>
</dbReference>
<dbReference type="Proteomes" id="UP000662931">
    <property type="component" value="Chromosome 4"/>
</dbReference>